<gene>
    <name evidence="1" type="ORF">PAXRUDRAFT_119272</name>
</gene>
<dbReference type="AlphaFoldDB" id="A0A0D0D7V3"/>
<name>A0A0D0D7V3_9AGAM</name>
<dbReference type="EMBL" id="KN826181">
    <property type="protein sequence ID" value="KIK79796.1"/>
    <property type="molecule type" value="Genomic_DNA"/>
</dbReference>
<dbReference type="HOGENOM" id="CLU_003921_8_2_1"/>
<organism evidence="1 2">
    <name type="scientific">Paxillus rubicundulus Ve08.2h10</name>
    <dbReference type="NCBI Taxonomy" id="930991"/>
    <lineage>
        <taxon>Eukaryota</taxon>
        <taxon>Fungi</taxon>
        <taxon>Dikarya</taxon>
        <taxon>Basidiomycota</taxon>
        <taxon>Agaricomycotina</taxon>
        <taxon>Agaricomycetes</taxon>
        <taxon>Agaricomycetidae</taxon>
        <taxon>Boletales</taxon>
        <taxon>Paxilineae</taxon>
        <taxon>Paxillaceae</taxon>
        <taxon>Paxillus</taxon>
    </lineage>
</organism>
<protein>
    <submittedName>
        <fullName evidence="1">Unplaced genomic scaffold scaffold_1359, whole genome shotgun sequence</fullName>
    </submittedName>
</protein>
<dbReference type="InParanoid" id="A0A0D0D7V3"/>
<dbReference type="Proteomes" id="UP000054538">
    <property type="component" value="Unassembled WGS sequence"/>
</dbReference>
<evidence type="ECO:0000313" key="1">
    <source>
        <dbReference type="EMBL" id="KIK79796.1"/>
    </source>
</evidence>
<accession>A0A0D0D7V3</accession>
<reference evidence="1 2" key="1">
    <citation type="submission" date="2014-04" db="EMBL/GenBank/DDBJ databases">
        <authorList>
            <consortium name="DOE Joint Genome Institute"/>
            <person name="Kuo A."/>
            <person name="Kohler A."/>
            <person name="Jargeat P."/>
            <person name="Nagy L.G."/>
            <person name="Floudas D."/>
            <person name="Copeland A."/>
            <person name="Barry K.W."/>
            <person name="Cichocki N."/>
            <person name="Veneault-Fourrey C."/>
            <person name="LaButti K."/>
            <person name="Lindquist E.A."/>
            <person name="Lipzen A."/>
            <person name="Lundell T."/>
            <person name="Morin E."/>
            <person name="Murat C."/>
            <person name="Sun H."/>
            <person name="Tunlid A."/>
            <person name="Henrissat B."/>
            <person name="Grigoriev I.V."/>
            <person name="Hibbett D.S."/>
            <person name="Martin F."/>
            <person name="Nordberg H.P."/>
            <person name="Cantor M.N."/>
            <person name="Hua S.X."/>
        </authorList>
    </citation>
    <scope>NUCLEOTIDE SEQUENCE [LARGE SCALE GENOMIC DNA]</scope>
    <source>
        <strain evidence="1 2">Ve08.2h10</strain>
    </source>
</reference>
<feature type="non-terminal residue" evidence="1">
    <location>
        <position position="1"/>
    </location>
</feature>
<reference evidence="2" key="2">
    <citation type="submission" date="2015-01" db="EMBL/GenBank/DDBJ databases">
        <title>Evolutionary Origins and Diversification of the Mycorrhizal Mutualists.</title>
        <authorList>
            <consortium name="DOE Joint Genome Institute"/>
            <consortium name="Mycorrhizal Genomics Consortium"/>
            <person name="Kohler A."/>
            <person name="Kuo A."/>
            <person name="Nagy L.G."/>
            <person name="Floudas D."/>
            <person name="Copeland A."/>
            <person name="Barry K.W."/>
            <person name="Cichocki N."/>
            <person name="Veneault-Fourrey C."/>
            <person name="LaButti K."/>
            <person name="Lindquist E.A."/>
            <person name="Lipzen A."/>
            <person name="Lundell T."/>
            <person name="Morin E."/>
            <person name="Murat C."/>
            <person name="Riley R."/>
            <person name="Ohm R."/>
            <person name="Sun H."/>
            <person name="Tunlid A."/>
            <person name="Henrissat B."/>
            <person name="Grigoriev I.V."/>
            <person name="Hibbett D.S."/>
            <person name="Martin F."/>
        </authorList>
    </citation>
    <scope>NUCLEOTIDE SEQUENCE [LARGE SCALE GENOMIC DNA]</scope>
    <source>
        <strain evidence="2">Ve08.2h10</strain>
    </source>
</reference>
<proteinExistence type="predicted"/>
<dbReference type="STRING" id="930991.A0A0D0D7V3"/>
<keyword evidence="2" id="KW-1185">Reference proteome</keyword>
<feature type="non-terminal residue" evidence="1">
    <location>
        <position position="96"/>
    </location>
</feature>
<evidence type="ECO:0000313" key="2">
    <source>
        <dbReference type="Proteomes" id="UP000054538"/>
    </source>
</evidence>
<dbReference type="OrthoDB" id="3202009at2759"/>
<sequence>ILEHYRLPIHSDHTMSMTNVNTQTDMTLGVLENLHLNFRTANVFVQVQILAQANFEMLLGRPFHCLMSASMDNFLDRLWSMTLHNPNSSKEFKLPT</sequence>